<evidence type="ECO:0000256" key="1">
    <source>
        <dbReference type="ARBA" id="ARBA00023015"/>
    </source>
</evidence>
<name>A0A0F8YTD7_9ZZZZ</name>
<dbReference type="EMBL" id="LAZR01051647">
    <property type="protein sequence ID" value="KKK84712.1"/>
    <property type="molecule type" value="Genomic_DNA"/>
</dbReference>
<evidence type="ECO:0000259" key="4">
    <source>
        <dbReference type="Pfam" id="PF13377"/>
    </source>
</evidence>
<gene>
    <name evidence="5" type="ORF">LCGC14_2780560</name>
</gene>
<proteinExistence type="predicted"/>
<dbReference type="PANTHER" id="PTHR30146:SF109">
    <property type="entry name" value="HTH-TYPE TRANSCRIPTIONAL REGULATOR GALS"/>
    <property type="match status" value="1"/>
</dbReference>
<comment type="caution">
    <text evidence="5">The sequence shown here is derived from an EMBL/GenBank/DDBJ whole genome shotgun (WGS) entry which is preliminary data.</text>
</comment>
<sequence>IGIIFNDLNNPFFTETLNEISNQLNEHNYSMIICPSNYDFEIEKMNILSLISRRVDGIIMSPIDELSDNLHILSENNIETVLIDCYPHLEDKNYVYTDHKRGFKISFEYLLNNGHRDILFMISRQDKSLAEHLFKVYIDTLEKHKIKYRKELIIYTEKLTIESGYKSFRRLLTEDVAGKFLNFTSIVTMNDLLALGIYKVANELGIDIPGTYSIIGYDNIETTGVVSPPLTTVHQSRKRIGQESVRILLQNIENENKSRVKVCFDPYIVVRGSVRRIT</sequence>
<dbReference type="GO" id="GO:0000976">
    <property type="term" value="F:transcription cis-regulatory region binding"/>
    <property type="evidence" value="ECO:0007669"/>
    <property type="project" value="TreeGrafter"/>
</dbReference>
<dbReference type="InterPro" id="IPR046335">
    <property type="entry name" value="LacI/GalR-like_sensor"/>
</dbReference>
<dbReference type="AlphaFoldDB" id="A0A0F8YTD7"/>
<evidence type="ECO:0000256" key="2">
    <source>
        <dbReference type="ARBA" id="ARBA00023125"/>
    </source>
</evidence>
<reference evidence="5" key="1">
    <citation type="journal article" date="2015" name="Nature">
        <title>Complex archaea that bridge the gap between prokaryotes and eukaryotes.</title>
        <authorList>
            <person name="Spang A."/>
            <person name="Saw J.H."/>
            <person name="Jorgensen S.L."/>
            <person name="Zaremba-Niedzwiedzka K."/>
            <person name="Martijn J."/>
            <person name="Lind A.E."/>
            <person name="van Eijk R."/>
            <person name="Schleper C."/>
            <person name="Guy L."/>
            <person name="Ettema T.J."/>
        </authorList>
    </citation>
    <scope>NUCLEOTIDE SEQUENCE</scope>
</reference>
<feature type="domain" description="Transcriptional regulator LacI/GalR-like sensor" evidence="4">
    <location>
        <begin position="108"/>
        <end position="274"/>
    </location>
</feature>
<accession>A0A0F8YTD7</accession>
<organism evidence="5">
    <name type="scientific">marine sediment metagenome</name>
    <dbReference type="NCBI Taxonomy" id="412755"/>
    <lineage>
        <taxon>unclassified sequences</taxon>
        <taxon>metagenomes</taxon>
        <taxon>ecological metagenomes</taxon>
    </lineage>
</organism>
<dbReference type="SUPFAM" id="SSF53822">
    <property type="entry name" value="Periplasmic binding protein-like I"/>
    <property type="match status" value="1"/>
</dbReference>
<feature type="non-terminal residue" evidence="5">
    <location>
        <position position="1"/>
    </location>
</feature>
<keyword evidence="2" id="KW-0238">DNA-binding</keyword>
<dbReference type="GO" id="GO:0003700">
    <property type="term" value="F:DNA-binding transcription factor activity"/>
    <property type="evidence" value="ECO:0007669"/>
    <property type="project" value="TreeGrafter"/>
</dbReference>
<protein>
    <recommendedName>
        <fullName evidence="4">Transcriptional regulator LacI/GalR-like sensor domain-containing protein</fullName>
    </recommendedName>
</protein>
<dbReference type="PANTHER" id="PTHR30146">
    <property type="entry name" value="LACI-RELATED TRANSCRIPTIONAL REPRESSOR"/>
    <property type="match status" value="1"/>
</dbReference>
<evidence type="ECO:0000256" key="3">
    <source>
        <dbReference type="ARBA" id="ARBA00023163"/>
    </source>
</evidence>
<dbReference type="Pfam" id="PF13377">
    <property type="entry name" value="Peripla_BP_3"/>
    <property type="match status" value="1"/>
</dbReference>
<dbReference type="InterPro" id="IPR028082">
    <property type="entry name" value="Peripla_BP_I"/>
</dbReference>
<dbReference type="CDD" id="cd06267">
    <property type="entry name" value="PBP1_LacI_sugar_binding-like"/>
    <property type="match status" value="1"/>
</dbReference>
<keyword evidence="1" id="KW-0805">Transcription regulation</keyword>
<dbReference type="Gene3D" id="3.40.50.2300">
    <property type="match status" value="2"/>
</dbReference>
<keyword evidence="3" id="KW-0804">Transcription</keyword>
<evidence type="ECO:0000313" key="5">
    <source>
        <dbReference type="EMBL" id="KKK84712.1"/>
    </source>
</evidence>